<dbReference type="SUPFAM" id="SSF52047">
    <property type="entry name" value="RNI-like"/>
    <property type="match status" value="1"/>
</dbReference>
<dbReference type="Proteomes" id="UP000813462">
    <property type="component" value="Unassembled WGS sequence"/>
</dbReference>
<dbReference type="Gene3D" id="3.40.50.300">
    <property type="entry name" value="P-loop containing nucleotide triphosphate hydrolases"/>
    <property type="match status" value="1"/>
</dbReference>
<dbReference type="InterPro" id="IPR058922">
    <property type="entry name" value="WHD_DRP"/>
</dbReference>
<sequence>MADIVASVVLESLINLITHEAKLFSGVKNHVDLLKDDLGIMKAFLKDSVGKHSKHAVKELIDQIRNVALEAEVVIDIYMDKVMKQRGRNPVSKLFHSAEHAKMLRDVASKTTSIKNKINNVYANKATYGISEDQSSIDAAEAEQALQKRRRKVEEDNVVGFIHDTTTLVSQLTDKKKKLELDVISIVGMGGLGKTTLAKKIYNNTHVKNHFDCCAWVYVSQEYKSRSLFLDILKCFSMPELDKIYEMSDEELELTLSNYLKGKRYFVVMDDIWKTQVWEEIGGVFPDELNGSRLLITSREKEVASHASAAPPYFLPFLNNHESWELLCKKVFRGEECPPNLVSLGMQLAESCTGLPLSIVVLGGILANKEKSPQTWSKFVGHVNSYLTEDRARCLDILGLSYKHLPLKLKPCFLYVGMFPEDYEIQTQELIKLWISERLVQQIGNRKVNDVAEDYLEELIDRSLIQVASRRKVGSIKTCRIHDLLRDLCIKESDQDNFFKVHSVANFLSPATKPRRLCIYGDINTAPSVSFNNCDASYARSLLFFCQGGKFLENQWEWVCKGFKYVQVLRLFDVGHLSSIPKEIEKLIFLRHFSIHYDLSHMFEMDTIPDTICNLRYLETVDIQINITSRFWLKNIWKLKQLRYLSFRTAPSVLPEHRRKDDTLWNLQVVDGISVDKKTALVIPKFPNLTKLKLYKDYRDHVKKSDATEVLTRLENLQCLQTLQLYEFPEFEPSGLKSFPSTLTRVSLYRSYVDLQLMKILAKLPNLCELKIREARNFPSKYSVVAGEFLQLQVFKLIANRIRMWELDMDAMPNLQHLVFIHDSNCEVLPDQLWCRTTTMTTTTTMKFVEIAMYEADSLRNKLWTMNCVKEERFVESRMMSHYSRGPVWELTINNGLTKVFLMKIALSKCHSS</sequence>
<dbReference type="InterPro" id="IPR055414">
    <property type="entry name" value="LRR_R13L4/SHOC2-like"/>
</dbReference>
<dbReference type="InterPro" id="IPR041118">
    <property type="entry name" value="Rx_N"/>
</dbReference>
<evidence type="ECO:0000259" key="6">
    <source>
        <dbReference type="Pfam" id="PF23559"/>
    </source>
</evidence>
<evidence type="ECO:0000256" key="2">
    <source>
        <dbReference type="ARBA" id="ARBA00022741"/>
    </source>
</evidence>
<dbReference type="Gene3D" id="1.10.10.10">
    <property type="entry name" value="Winged helix-like DNA-binding domain superfamily/Winged helix DNA-binding domain"/>
    <property type="match status" value="1"/>
</dbReference>
<accession>A0A978V509</accession>
<dbReference type="GO" id="GO:0043531">
    <property type="term" value="F:ADP binding"/>
    <property type="evidence" value="ECO:0007669"/>
    <property type="project" value="InterPro"/>
</dbReference>
<dbReference type="CDD" id="cd14798">
    <property type="entry name" value="RX-CC_like"/>
    <property type="match status" value="1"/>
</dbReference>
<dbReference type="Pfam" id="PF18052">
    <property type="entry name" value="Rx_N"/>
    <property type="match status" value="1"/>
</dbReference>
<feature type="domain" description="NB-ARC" evidence="4">
    <location>
        <begin position="170"/>
        <end position="335"/>
    </location>
</feature>
<dbReference type="Gene3D" id="1.20.5.4130">
    <property type="match status" value="1"/>
</dbReference>
<evidence type="ECO:0000259" key="5">
    <source>
        <dbReference type="Pfam" id="PF18052"/>
    </source>
</evidence>
<dbReference type="Gene3D" id="3.80.10.10">
    <property type="entry name" value="Ribonuclease Inhibitor"/>
    <property type="match status" value="1"/>
</dbReference>
<comment type="caution">
    <text evidence="8">The sequence shown here is derived from an EMBL/GenBank/DDBJ whole genome shotgun (WGS) entry which is preliminary data.</text>
</comment>
<dbReference type="Pfam" id="PF00931">
    <property type="entry name" value="NB-ARC"/>
    <property type="match status" value="1"/>
</dbReference>
<protein>
    <recommendedName>
        <fullName evidence="10">Disease resistance RPP13-like protein 3</fullName>
    </recommendedName>
</protein>
<dbReference type="GO" id="GO:0098542">
    <property type="term" value="P:defense response to other organism"/>
    <property type="evidence" value="ECO:0007669"/>
    <property type="project" value="TreeGrafter"/>
</dbReference>
<evidence type="ECO:0008006" key="10">
    <source>
        <dbReference type="Google" id="ProtNLM"/>
    </source>
</evidence>
<name>A0A978V509_ZIZJJ</name>
<dbReference type="InterPro" id="IPR042197">
    <property type="entry name" value="Apaf_helical"/>
</dbReference>
<feature type="domain" description="Disease resistance N-terminal" evidence="5">
    <location>
        <begin position="6"/>
        <end position="91"/>
    </location>
</feature>
<evidence type="ECO:0000313" key="9">
    <source>
        <dbReference type="Proteomes" id="UP000813462"/>
    </source>
</evidence>
<feature type="domain" description="Disease resistance protein winged helix" evidence="6">
    <location>
        <begin position="418"/>
        <end position="489"/>
    </location>
</feature>
<dbReference type="InterPro" id="IPR002182">
    <property type="entry name" value="NB-ARC"/>
</dbReference>
<dbReference type="InterPro" id="IPR044974">
    <property type="entry name" value="Disease_R_plants"/>
</dbReference>
<dbReference type="EMBL" id="JAEACU010000007">
    <property type="protein sequence ID" value="KAH7522442.1"/>
    <property type="molecule type" value="Genomic_DNA"/>
</dbReference>
<evidence type="ECO:0000256" key="3">
    <source>
        <dbReference type="ARBA" id="ARBA00022821"/>
    </source>
</evidence>
<dbReference type="OrthoDB" id="3027644at2759"/>
<dbReference type="PRINTS" id="PR00364">
    <property type="entry name" value="DISEASERSIST"/>
</dbReference>
<evidence type="ECO:0000256" key="1">
    <source>
        <dbReference type="ARBA" id="ARBA00022737"/>
    </source>
</evidence>
<gene>
    <name evidence="8" type="ORF">FEM48_Zijuj07G0138800</name>
</gene>
<evidence type="ECO:0000259" key="4">
    <source>
        <dbReference type="Pfam" id="PF00931"/>
    </source>
</evidence>
<keyword evidence="1" id="KW-0677">Repeat</keyword>
<dbReference type="AlphaFoldDB" id="A0A978V509"/>
<dbReference type="FunFam" id="3.40.50.300:FF:001091">
    <property type="entry name" value="Probable disease resistance protein At1g61300"/>
    <property type="match status" value="1"/>
</dbReference>
<organism evidence="8 9">
    <name type="scientific">Ziziphus jujuba var. spinosa</name>
    <dbReference type="NCBI Taxonomy" id="714518"/>
    <lineage>
        <taxon>Eukaryota</taxon>
        <taxon>Viridiplantae</taxon>
        <taxon>Streptophyta</taxon>
        <taxon>Embryophyta</taxon>
        <taxon>Tracheophyta</taxon>
        <taxon>Spermatophyta</taxon>
        <taxon>Magnoliopsida</taxon>
        <taxon>eudicotyledons</taxon>
        <taxon>Gunneridae</taxon>
        <taxon>Pentapetalae</taxon>
        <taxon>rosids</taxon>
        <taxon>fabids</taxon>
        <taxon>Rosales</taxon>
        <taxon>Rhamnaceae</taxon>
        <taxon>Paliureae</taxon>
        <taxon>Ziziphus</taxon>
    </lineage>
</organism>
<reference evidence="8" key="1">
    <citation type="journal article" date="2021" name="Front. Plant Sci.">
        <title>Chromosome-Scale Genome Assembly for Chinese Sour Jujube and Insights Into Its Genome Evolution and Domestication Signature.</title>
        <authorList>
            <person name="Shen L.-Y."/>
            <person name="Luo H."/>
            <person name="Wang X.-L."/>
            <person name="Wang X.-M."/>
            <person name="Qiu X.-J."/>
            <person name="Liu H."/>
            <person name="Zhou S.-S."/>
            <person name="Jia K.-H."/>
            <person name="Nie S."/>
            <person name="Bao Y.-T."/>
            <person name="Zhang R.-G."/>
            <person name="Yun Q.-Z."/>
            <person name="Chai Y.-H."/>
            <person name="Lu J.-Y."/>
            <person name="Li Y."/>
            <person name="Zhao S.-W."/>
            <person name="Mao J.-F."/>
            <person name="Jia S.-G."/>
            <person name="Mao Y.-M."/>
        </authorList>
    </citation>
    <scope>NUCLEOTIDE SEQUENCE</scope>
    <source>
        <strain evidence="8">AT0</strain>
        <tissue evidence="8">Leaf</tissue>
    </source>
</reference>
<dbReference type="SUPFAM" id="SSF52540">
    <property type="entry name" value="P-loop containing nucleoside triphosphate hydrolases"/>
    <property type="match status" value="1"/>
</dbReference>
<proteinExistence type="predicted"/>
<evidence type="ECO:0000259" key="7">
    <source>
        <dbReference type="Pfam" id="PF23598"/>
    </source>
</evidence>
<keyword evidence="3" id="KW-0611">Plant defense</keyword>
<dbReference type="FunFam" id="1.10.10.10:FF:000322">
    <property type="entry name" value="Probable disease resistance protein At1g63360"/>
    <property type="match status" value="1"/>
</dbReference>
<dbReference type="InterPro" id="IPR038005">
    <property type="entry name" value="RX-like_CC"/>
</dbReference>
<dbReference type="Pfam" id="PF23598">
    <property type="entry name" value="LRR_14"/>
    <property type="match status" value="1"/>
</dbReference>
<dbReference type="InterPro" id="IPR027417">
    <property type="entry name" value="P-loop_NTPase"/>
</dbReference>
<dbReference type="Gene3D" id="1.10.8.430">
    <property type="entry name" value="Helical domain of apoptotic protease-activating factors"/>
    <property type="match status" value="1"/>
</dbReference>
<feature type="domain" description="Disease resistance R13L4/SHOC-2-like LRR" evidence="7">
    <location>
        <begin position="540"/>
        <end position="748"/>
    </location>
</feature>
<dbReference type="InterPro" id="IPR036388">
    <property type="entry name" value="WH-like_DNA-bd_sf"/>
</dbReference>
<dbReference type="PANTHER" id="PTHR23155">
    <property type="entry name" value="DISEASE RESISTANCE PROTEIN RP"/>
    <property type="match status" value="1"/>
</dbReference>
<dbReference type="PANTHER" id="PTHR23155:SF1193">
    <property type="entry name" value="DISEASE RESISTANCE PROTEIN RPP13-RELATED"/>
    <property type="match status" value="1"/>
</dbReference>
<evidence type="ECO:0000313" key="8">
    <source>
        <dbReference type="EMBL" id="KAH7522442.1"/>
    </source>
</evidence>
<keyword evidence="2" id="KW-0547">Nucleotide-binding</keyword>
<dbReference type="InterPro" id="IPR032675">
    <property type="entry name" value="LRR_dom_sf"/>
</dbReference>
<dbReference type="Pfam" id="PF23559">
    <property type="entry name" value="WHD_DRP"/>
    <property type="match status" value="1"/>
</dbReference>